<dbReference type="AlphaFoldDB" id="A0AAE0ZAJ7"/>
<evidence type="ECO:0000256" key="1">
    <source>
        <dbReference type="SAM" id="Coils"/>
    </source>
</evidence>
<keyword evidence="3" id="KW-1185">Reference proteome</keyword>
<proteinExistence type="predicted"/>
<sequence length="224" mass="24923">MPSIEHLENQHIEILQSQDDTTCGVENDGPCIGNSLTESIVITKGNSSERTVVKQEEKIEENNEERENTHEDIQEKQLAEDCCGMTCEAEQKPQGRSDSSDNNYSDIAVNITIPCCRKRKCPKTKKCATGHTCTYLDSCCYSDAPAAVIDNVKLKQENKALKNCIKRVRACAVNDACELIKSIMGGCKCSCCMARTKLRPCKSVTCECYPLREFLQEIIVVVTI</sequence>
<keyword evidence="1" id="KW-0175">Coiled coil</keyword>
<dbReference type="EMBL" id="JAWDGP010004277">
    <property type="protein sequence ID" value="KAK3765847.1"/>
    <property type="molecule type" value="Genomic_DNA"/>
</dbReference>
<reference evidence="2" key="1">
    <citation type="journal article" date="2023" name="G3 (Bethesda)">
        <title>A reference genome for the long-term kleptoplast-retaining sea slug Elysia crispata morphotype clarki.</title>
        <authorList>
            <person name="Eastman K.E."/>
            <person name="Pendleton A.L."/>
            <person name="Shaikh M.A."/>
            <person name="Suttiyut T."/>
            <person name="Ogas R."/>
            <person name="Tomko P."/>
            <person name="Gavelis G."/>
            <person name="Widhalm J.R."/>
            <person name="Wisecaver J.H."/>
        </authorList>
    </citation>
    <scope>NUCLEOTIDE SEQUENCE</scope>
    <source>
        <strain evidence="2">ECLA1</strain>
    </source>
</reference>
<accession>A0AAE0ZAJ7</accession>
<dbReference type="Proteomes" id="UP001283361">
    <property type="component" value="Unassembled WGS sequence"/>
</dbReference>
<organism evidence="2 3">
    <name type="scientific">Elysia crispata</name>
    <name type="common">lettuce slug</name>
    <dbReference type="NCBI Taxonomy" id="231223"/>
    <lineage>
        <taxon>Eukaryota</taxon>
        <taxon>Metazoa</taxon>
        <taxon>Spiralia</taxon>
        <taxon>Lophotrochozoa</taxon>
        <taxon>Mollusca</taxon>
        <taxon>Gastropoda</taxon>
        <taxon>Heterobranchia</taxon>
        <taxon>Euthyneura</taxon>
        <taxon>Panpulmonata</taxon>
        <taxon>Sacoglossa</taxon>
        <taxon>Placobranchoidea</taxon>
        <taxon>Plakobranchidae</taxon>
        <taxon>Elysia</taxon>
    </lineage>
</organism>
<feature type="coiled-coil region" evidence="1">
    <location>
        <begin position="52"/>
        <end position="79"/>
    </location>
</feature>
<comment type="caution">
    <text evidence="2">The sequence shown here is derived from an EMBL/GenBank/DDBJ whole genome shotgun (WGS) entry which is preliminary data.</text>
</comment>
<name>A0AAE0ZAJ7_9GAST</name>
<protein>
    <submittedName>
        <fullName evidence="2">Uncharacterized protein</fullName>
    </submittedName>
</protein>
<gene>
    <name evidence="2" type="ORF">RRG08_026314</name>
</gene>
<evidence type="ECO:0000313" key="2">
    <source>
        <dbReference type="EMBL" id="KAK3765847.1"/>
    </source>
</evidence>
<evidence type="ECO:0000313" key="3">
    <source>
        <dbReference type="Proteomes" id="UP001283361"/>
    </source>
</evidence>